<accession>A0A2W1BN93</accession>
<dbReference type="OrthoDB" id="261614at2759"/>
<feature type="domain" description="YqaJ viral recombinase" evidence="1">
    <location>
        <begin position="249"/>
        <end position="376"/>
    </location>
</feature>
<proteinExistence type="predicted"/>
<dbReference type="Pfam" id="PF09588">
    <property type="entry name" value="YqaJ"/>
    <property type="match status" value="1"/>
</dbReference>
<dbReference type="Gene3D" id="3.90.320.10">
    <property type="match status" value="1"/>
</dbReference>
<dbReference type="InterPro" id="IPR019080">
    <property type="entry name" value="YqaJ_viral_recombinase"/>
</dbReference>
<dbReference type="AlphaFoldDB" id="A0A2W1BN93"/>
<organism evidence="2 3">
    <name type="scientific">Helicoverpa armigera</name>
    <name type="common">Cotton bollworm</name>
    <name type="synonym">Heliothis armigera</name>
    <dbReference type="NCBI Taxonomy" id="29058"/>
    <lineage>
        <taxon>Eukaryota</taxon>
        <taxon>Metazoa</taxon>
        <taxon>Ecdysozoa</taxon>
        <taxon>Arthropoda</taxon>
        <taxon>Hexapoda</taxon>
        <taxon>Insecta</taxon>
        <taxon>Pterygota</taxon>
        <taxon>Neoptera</taxon>
        <taxon>Endopterygota</taxon>
        <taxon>Lepidoptera</taxon>
        <taxon>Glossata</taxon>
        <taxon>Ditrysia</taxon>
        <taxon>Noctuoidea</taxon>
        <taxon>Noctuidae</taxon>
        <taxon>Heliothinae</taxon>
        <taxon>Helicoverpa</taxon>
    </lineage>
</organism>
<dbReference type="Proteomes" id="UP000249218">
    <property type="component" value="Unassembled WGS sequence"/>
</dbReference>
<dbReference type="SUPFAM" id="SSF52980">
    <property type="entry name" value="Restriction endonuclease-like"/>
    <property type="match status" value="1"/>
</dbReference>
<keyword evidence="3" id="KW-1185">Reference proteome</keyword>
<evidence type="ECO:0000259" key="1">
    <source>
        <dbReference type="Pfam" id="PF09588"/>
    </source>
</evidence>
<dbReference type="CDD" id="cd22343">
    <property type="entry name" value="PDDEXK_lambda_exonuclease-like"/>
    <property type="match status" value="1"/>
</dbReference>
<protein>
    <recommendedName>
        <fullName evidence="1">YqaJ viral recombinase domain-containing protein</fullName>
    </recommendedName>
</protein>
<dbReference type="InterPro" id="IPR011604">
    <property type="entry name" value="PDDEXK-like_dom_sf"/>
</dbReference>
<name>A0A2W1BN93_HELAM</name>
<evidence type="ECO:0000313" key="2">
    <source>
        <dbReference type="EMBL" id="PZC75741.1"/>
    </source>
</evidence>
<dbReference type="PANTHER" id="PTHR39953">
    <property type="entry name" value="RE54151P"/>
    <property type="match status" value="1"/>
</dbReference>
<dbReference type="EMBL" id="KZ149984">
    <property type="protein sequence ID" value="PZC75741.1"/>
    <property type="molecule type" value="Genomic_DNA"/>
</dbReference>
<reference evidence="2 3" key="1">
    <citation type="journal article" date="2017" name="BMC Biol.">
        <title>Genomic innovations, transcriptional plasticity and gene loss underlying the evolution and divergence of two highly polyphagous and invasive Helicoverpa pest species.</title>
        <authorList>
            <person name="Pearce S.L."/>
            <person name="Clarke D.F."/>
            <person name="East P.D."/>
            <person name="Elfekih S."/>
            <person name="Gordon K.H."/>
            <person name="Jermiin L.S."/>
            <person name="McGaughran A."/>
            <person name="Oakeshott J.G."/>
            <person name="Papanikolaou A."/>
            <person name="Perera O.P."/>
            <person name="Rane R.V."/>
            <person name="Richards S."/>
            <person name="Tay W.T."/>
            <person name="Walsh T.K."/>
            <person name="Anderson A."/>
            <person name="Anderson C.J."/>
            <person name="Asgari S."/>
            <person name="Board P.G."/>
            <person name="Bretschneider A."/>
            <person name="Campbell P.M."/>
            <person name="Chertemps T."/>
            <person name="Christeller J.T."/>
            <person name="Coppin C.W."/>
            <person name="Downes S.J."/>
            <person name="Duan G."/>
            <person name="Farnsworth C.A."/>
            <person name="Good R.T."/>
            <person name="Han L.B."/>
            <person name="Han Y.C."/>
            <person name="Hatje K."/>
            <person name="Horne I."/>
            <person name="Huang Y.P."/>
            <person name="Hughes D.S."/>
            <person name="Jacquin-Joly E."/>
            <person name="James W."/>
            <person name="Jhangiani S."/>
            <person name="Kollmar M."/>
            <person name="Kuwar S.S."/>
            <person name="Li S."/>
            <person name="Liu N.Y."/>
            <person name="Maibeche M.T."/>
            <person name="Miller J.R."/>
            <person name="Montagne N."/>
            <person name="Perry T."/>
            <person name="Qu J."/>
            <person name="Song S.V."/>
            <person name="Sutton G.G."/>
            <person name="Vogel H."/>
            <person name="Walenz B.P."/>
            <person name="Xu W."/>
            <person name="Zhang H.J."/>
            <person name="Zou Z."/>
            <person name="Batterham P."/>
            <person name="Edwards O.R."/>
            <person name="Feyereisen R."/>
            <person name="Gibbs R.A."/>
            <person name="Heckel D.G."/>
            <person name="McGrath A."/>
            <person name="Robin C."/>
            <person name="Scherer S.E."/>
            <person name="Worley K.C."/>
            <person name="Wu Y.D."/>
        </authorList>
    </citation>
    <scope>NUCLEOTIDE SEQUENCE [LARGE SCALE GENOMIC DNA]</scope>
    <source>
        <strain evidence="2">Harm_GR_Male_#8</strain>
        <tissue evidence="2">Whole organism</tissue>
    </source>
</reference>
<dbReference type="InterPro" id="IPR011335">
    <property type="entry name" value="Restrct_endonuc-II-like"/>
</dbReference>
<dbReference type="GO" id="GO:0006281">
    <property type="term" value="P:DNA repair"/>
    <property type="evidence" value="ECO:0007669"/>
    <property type="project" value="UniProtKB-ARBA"/>
</dbReference>
<evidence type="ECO:0000313" key="3">
    <source>
        <dbReference type="Proteomes" id="UP000249218"/>
    </source>
</evidence>
<dbReference type="PANTHER" id="PTHR39953:SF1">
    <property type="entry name" value="RE54151P"/>
    <property type="match status" value="1"/>
</dbReference>
<gene>
    <name evidence="2" type="primary">HaOG205715</name>
    <name evidence="2" type="ORF">B5X24_HaOG205715</name>
</gene>
<sequence>MEVGYVKGDSTNLPRINSLMVGKFFAVNPDFCSAELRNVKTSISGRETYGDDAIGYVQLKREQNVCTVKCTVCPEHKVRSKPYAATLVVDEQEEVVISVKCHDCPASAGGCKHAVAFLMWLHRRSEDPSCTSVECYWKKSNLAKVGTSIKILSAREMAKRKPKVFAPDSGLMNEFVKECKTRKINNCQFVKHEPDYCDTDTNLSLHYLMMTYNDENYDRFLSKILKEFSKTNIKHAERNTRGQNTSYLWHELRYGRITASKCYEVSRCKTTDGNLVAVILGAKTPETSAIIRGRKLEDQVRKVVEKKLGIKILMCGLYISETFPMIAASPDGRNENTTFEIKCPVSAKTSENYIGKEGRIKEKYFAQVQIQMYCAHATESYFCVANSDFEKNNEVALLKVEFDQESVMSLLDSVVAFWKNNIFPVLSKSVTTNSI</sequence>